<evidence type="ECO:0000313" key="11">
    <source>
        <dbReference type="Proteomes" id="UP001548832"/>
    </source>
</evidence>
<comment type="catalytic activity">
    <reaction evidence="6">
        <text>L-threonyl-[protein] + ATP = 3-O-(5'-adenylyl)-L-threonyl-[protein] + diphosphate</text>
        <dbReference type="Rhea" id="RHEA:54292"/>
        <dbReference type="Rhea" id="RHEA-COMP:11060"/>
        <dbReference type="Rhea" id="RHEA-COMP:13847"/>
        <dbReference type="ChEBI" id="CHEBI:30013"/>
        <dbReference type="ChEBI" id="CHEBI:30616"/>
        <dbReference type="ChEBI" id="CHEBI:33019"/>
        <dbReference type="ChEBI" id="CHEBI:138113"/>
        <dbReference type="EC" id="2.7.7.108"/>
    </reaction>
</comment>
<keyword evidence="4" id="KW-0067">ATP-binding</keyword>
<dbReference type="PROSITE" id="PS51459">
    <property type="entry name" value="FIDO"/>
    <property type="match status" value="1"/>
</dbReference>
<feature type="domain" description="Fido" evidence="9">
    <location>
        <begin position="51"/>
        <end position="196"/>
    </location>
</feature>
<accession>A0ABV2DQN9</accession>
<evidence type="ECO:0000313" key="10">
    <source>
        <dbReference type="EMBL" id="MET2832274.1"/>
    </source>
</evidence>
<protein>
    <recommendedName>
        <fullName evidence="5">protein adenylyltransferase</fullName>
        <ecNumber evidence="5">2.7.7.108</ecNumber>
    </recommendedName>
</protein>
<dbReference type="InterPro" id="IPR036597">
    <property type="entry name" value="Fido-like_dom_sf"/>
</dbReference>
<evidence type="ECO:0000256" key="2">
    <source>
        <dbReference type="ARBA" id="ARBA00022695"/>
    </source>
</evidence>
<evidence type="ECO:0000256" key="7">
    <source>
        <dbReference type="ARBA" id="ARBA00048696"/>
    </source>
</evidence>
<keyword evidence="2" id="KW-0548">Nucleotidyltransferase</keyword>
<reference evidence="10 11" key="1">
    <citation type="submission" date="2024-06" db="EMBL/GenBank/DDBJ databases">
        <authorList>
            <person name="Kim D.-U."/>
        </authorList>
    </citation>
    <scope>NUCLEOTIDE SEQUENCE [LARGE SCALE GENOMIC DNA]</scope>
    <source>
        <strain evidence="10 11">KACC15460</strain>
    </source>
</reference>
<dbReference type="SUPFAM" id="SSF140931">
    <property type="entry name" value="Fic-like"/>
    <property type="match status" value="1"/>
</dbReference>
<proteinExistence type="predicted"/>
<gene>
    <name evidence="10" type="ORF">ABVQ20_35565</name>
</gene>
<organism evidence="10 11">
    <name type="scientific">Mesorhizobium shangrilense</name>
    <dbReference type="NCBI Taxonomy" id="460060"/>
    <lineage>
        <taxon>Bacteria</taxon>
        <taxon>Pseudomonadati</taxon>
        <taxon>Pseudomonadota</taxon>
        <taxon>Alphaproteobacteria</taxon>
        <taxon>Hyphomicrobiales</taxon>
        <taxon>Phyllobacteriaceae</taxon>
        <taxon>Mesorhizobium</taxon>
    </lineage>
</organism>
<evidence type="ECO:0000256" key="4">
    <source>
        <dbReference type="ARBA" id="ARBA00022840"/>
    </source>
</evidence>
<name>A0ABV2DQN9_9HYPH</name>
<keyword evidence="3" id="KW-0547">Nucleotide-binding</keyword>
<evidence type="ECO:0000256" key="1">
    <source>
        <dbReference type="ARBA" id="ARBA00022679"/>
    </source>
</evidence>
<feature type="compositionally biased region" description="Basic and acidic residues" evidence="8">
    <location>
        <begin position="287"/>
        <end position="310"/>
    </location>
</feature>
<dbReference type="InterPro" id="IPR003812">
    <property type="entry name" value="Fido"/>
</dbReference>
<dbReference type="PANTHER" id="PTHR39560:SF1">
    <property type="entry name" value="PROTEIN ADENYLYLTRANSFERASE FIC-RELATED"/>
    <property type="match status" value="1"/>
</dbReference>
<feature type="region of interest" description="Disordered" evidence="8">
    <location>
        <begin position="283"/>
        <end position="328"/>
    </location>
</feature>
<dbReference type="PANTHER" id="PTHR39560">
    <property type="entry name" value="PROTEIN ADENYLYLTRANSFERASE FIC-RELATED"/>
    <property type="match status" value="1"/>
</dbReference>
<keyword evidence="11" id="KW-1185">Reference proteome</keyword>
<keyword evidence="1" id="KW-0808">Transferase</keyword>
<dbReference type="RefSeq" id="WP_354464497.1">
    <property type="nucleotide sequence ID" value="NZ_JBEWSZ010000008.1"/>
</dbReference>
<evidence type="ECO:0000256" key="8">
    <source>
        <dbReference type="SAM" id="MobiDB-lite"/>
    </source>
</evidence>
<comment type="caution">
    <text evidence="10">The sequence shown here is derived from an EMBL/GenBank/DDBJ whole genome shotgun (WGS) entry which is preliminary data.</text>
</comment>
<dbReference type="Gene3D" id="1.10.3290.10">
    <property type="entry name" value="Fido-like domain"/>
    <property type="match status" value="1"/>
</dbReference>
<evidence type="ECO:0000256" key="6">
    <source>
        <dbReference type="ARBA" id="ARBA00047939"/>
    </source>
</evidence>
<sequence>MSDQDPYCYPGTSVLINKFGARDQDTLDLREQVTTKKALRDLAKNPVKGNFDTEHLMEVHRRIFADVYPWAGQQRIYNMSKPEAVLGGHSVVYGDHKDMKQLLDRDTKDLGRLRWDDNNKAQSAAQFTKLISNVWQAHPFREGNTRTIGVFMHQFAKERGFELDRETMWPAASETRDFLAKATVGDGKDFAKRVLQAHQINKERNHPELGRITSMTAQALRMMGKPEIQFPKQGDELKGQVLTVSYNTALVANARGVHAFDVKNFAKTPQSNDRVNVSIEHAITARSKSDRGDEKDRSDDKSQRAQDKIPAKTVKLAPPKLSDRDRSR</sequence>
<dbReference type="EC" id="2.7.7.108" evidence="5"/>
<dbReference type="EMBL" id="JBEWSZ010000008">
    <property type="protein sequence ID" value="MET2832274.1"/>
    <property type="molecule type" value="Genomic_DNA"/>
</dbReference>
<comment type="catalytic activity">
    <reaction evidence="7">
        <text>L-tyrosyl-[protein] + ATP = O-(5'-adenylyl)-L-tyrosyl-[protein] + diphosphate</text>
        <dbReference type="Rhea" id="RHEA:54288"/>
        <dbReference type="Rhea" id="RHEA-COMP:10136"/>
        <dbReference type="Rhea" id="RHEA-COMP:13846"/>
        <dbReference type="ChEBI" id="CHEBI:30616"/>
        <dbReference type="ChEBI" id="CHEBI:33019"/>
        <dbReference type="ChEBI" id="CHEBI:46858"/>
        <dbReference type="ChEBI" id="CHEBI:83624"/>
        <dbReference type="EC" id="2.7.7.108"/>
    </reaction>
</comment>
<evidence type="ECO:0000259" key="9">
    <source>
        <dbReference type="PROSITE" id="PS51459"/>
    </source>
</evidence>
<dbReference type="Proteomes" id="UP001548832">
    <property type="component" value="Unassembled WGS sequence"/>
</dbReference>
<dbReference type="Pfam" id="PF02661">
    <property type="entry name" value="Fic"/>
    <property type="match status" value="1"/>
</dbReference>
<evidence type="ECO:0000256" key="3">
    <source>
        <dbReference type="ARBA" id="ARBA00022741"/>
    </source>
</evidence>
<evidence type="ECO:0000256" key="5">
    <source>
        <dbReference type="ARBA" id="ARBA00034531"/>
    </source>
</evidence>